<dbReference type="AlphaFoldDB" id="A0A3N4KLD5"/>
<keyword evidence="5" id="KW-1185">Reference proteome</keyword>
<reference evidence="4 5" key="1">
    <citation type="journal article" date="2018" name="Nat. Ecol. Evol.">
        <title>Pezizomycetes genomes reveal the molecular basis of ectomycorrhizal truffle lifestyle.</title>
        <authorList>
            <person name="Murat C."/>
            <person name="Payen T."/>
            <person name="Noel B."/>
            <person name="Kuo A."/>
            <person name="Morin E."/>
            <person name="Chen J."/>
            <person name="Kohler A."/>
            <person name="Krizsan K."/>
            <person name="Balestrini R."/>
            <person name="Da Silva C."/>
            <person name="Montanini B."/>
            <person name="Hainaut M."/>
            <person name="Levati E."/>
            <person name="Barry K.W."/>
            <person name="Belfiori B."/>
            <person name="Cichocki N."/>
            <person name="Clum A."/>
            <person name="Dockter R.B."/>
            <person name="Fauchery L."/>
            <person name="Guy J."/>
            <person name="Iotti M."/>
            <person name="Le Tacon F."/>
            <person name="Lindquist E.A."/>
            <person name="Lipzen A."/>
            <person name="Malagnac F."/>
            <person name="Mello A."/>
            <person name="Molinier V."/>
            <person name="Miyauchi S."/>
            <person name="Poulain J."/>
            <person name="Riccioni C."/>
            <person name="Rubini A."/>
            <person name="Sitrit Y."/>
            <person name="Splivallo R."/>
            <person name="Traeger S."/>
            <person name="Wang M."/>
            <person name="Zifcakova L."/>
            <person name="Wipf D."/>
            <person name="Zambonelli A."/>
            <person name="Paolocci F."/>
            <person name="Nowrousian M."/>
            <person name="Ottonello S."/>
            <person name="Baldrian P."/>
            <person name="Spatafora J.W."/>
            <person name="Henrissat B."/>
            <person name="Nagy L.G."/>
            <person name="Aury J.M."/>
            <person name="Wincker P."/>
            <person name="Grigoriev I.V."/>
            <person name="Bonfante P."/>
            <person name="Martin F.M."/>
        </authorList>
    </citation>
    <scope>NUCLEOTIDE SEQUENCE [LARGE SCALE GENOMIC DNA]</scope>
    <source>
        <strain evidence="4 5">CCBAS932</strain>
    </source>
</reference>
<feature type="domain" description="Azaphilone pigments biosynthesis cluster protein L N-terminal" evidence="2">
    <location>
        <begin position="3"/>
        <end position="205"/>
    </location>
</feature>
<proteinExistence type="predicted"/>
<dbReference type="Proteomes" id="UP000277580">
    <property type="component" value="Unassembled WGS sequence"/>
</dbReference>
<dbReference type="InterPro" id="IPR031348">
    <property type="entry name" value="PigL_N"/>
</dbReference>
<evidence type="ECO:0000259" key="2">
    <source>
        <dbReference type="Pfam" id="PF17111"/>
    </source>
</evidence>
<organism evidence="4 5">
    <name type="scientific">Morchella conica CCBAS932</name>
    <dbReference type="NCBI Taxonomy" id="1392247"/>
    <lineage>
        <taxon>Eukaryota</taxon>
        <taxon>Fungi</taxon>
        <taxon>Dikarya</taxon>
        <taxon>Ascomycota</taxon>
        <taxon>Pezizomycotina</taxon>
        <taxon>Pezizomycetes</taxon>
        <taxon>Pezizales</taxon>
        <taxon>Morchellaceae</taxon>
        <taxon>Morchella</taxon>
    </lineage>
</organism>
<feature type="domain" description="Nephrocystin 3-like N-terminal" evidence="3">
    <location>
        <begin position="234"/>
        <end position="271"/>
    </location>
</feature>
<dbReference type="InParanoid" id="A0A3N4KLD5"/>
<dbReference type="PANTHER" id="PTHR10039">
    <property type="entry name" value="AMELOGENIN"/>
    <property type="match status" value="1"/>
</dbReference>
<gene>
    <name evidence="4" type="ORF">P167DRAFT_606518</name>
</gene>
<sequence length="272" mass="30805">MAEAFGIVGSSIAVLQLTTKLISLGYEYISGLKDAPREIRQLVNELYSLSQILFSLRDSVGDRADIQQEILKMLDGQNGLLSECLMELKRIQLKIEPKIDQGSGSRMAVKTRLMWLMTEKDIIKHISQLERYKISLGLVLDRVQLSLIGAIDHSVRDTNRIVHNLQAESSAHIVLSESILGSIHTKAIESQAARNQDEERERAKRRNDILEWLSKTLGDFDNKHPEIGRERRANTGKWLLREPAFQSFIKGDPNFLLLWGYGIPGAGKTFLR</sequence>
<name>A0A3N4KLD5_9PEZI</name>
<evidence type="ECO:0000259" key="3">
    <source>
        <dbReference type="Pfam" id="PF24883"/>
    </source>
</evidence>
<evidence type="ECO:0000313" key="4">
    <source>
        <dbReference type="EMBL" id="RPB11376.1"/>
    </source>
</evidence>
<dbReference type="Pfam" id="PF24883">
    <property type="entry name" value="NPHP3_N"/>
    <property type="match status" value="1"/>
</dbReference>
<evidence type="ECO:0000313" key="5">
    <source>
        <dbReference type="Proteomes" id="UP000277580"/>
    </source>
</evidence>
<dbReference type="Pfam" id="PF17111">
    <property type="entry name" value="PigL_N"/>
    <property type="match status" value="1"/>
</dbReference>
<dbReference type="PANTHER" id="PTHR10039:SF16">
    <property type="entry name" value="GPI INOSITOL-DEACYLASE"/>
    <property type="match status" value="1"/>
</dbReference>
<dbReference type="OrthoDB" id="432483at2759"/>
<keyword evidence="1" id="KW-0677">Repeat</keyword>
<dbReference type="STRING" id="1392247.A0A3N4KLD5"/>
<protein>
    <submittedName>
        <fullName evidence="4">Uncharacterized protein</fullName>
    </submittedName>
</protein>
<accession>A0A3N4KLD5</accession>
<evidence type="ECO:0000256" key="1">
    <source>
        <dbReference type="ARBA" id="ARBA00022737"/>
    </source>
</evidence>
<dbReference type="EMBL" id="ML119136">
    <property type="protein sequence ID" value="RPB11376.1"/>
    <property type="molecule type" value="Genomic_DNA"/>
</dbReference>
<dbReference type="InterPro" id="IPR056884">
    <property type="entry name" value="NPHP3-like_N"/>
</dbReference>